<dbReference type="GO" id="GO:0016042">
    <property type="term" value="P:lipid catabolic process"/>
    <property type="evidence" value="ECO:0007669"/>
    <property type="project" value="UniProtKB-UniRule"/>
</dbReference>
<feature type="short sequence motif" description="GXSXG" evidence="4">
    <location>
        <begin position="54"/>
        <end position="58"/>
    </location>
</feature>
<keyword evidence="1 4" id="KW-0378">Hydrolase</keyword>
<evidence type="ECO:0000256" key="4">
    <source>
        <dbReference type="PROSITE-ProRule" id="PRU01161"/>
    </source>
</evidence>
<feature type="active site" description="Nucleophile" evidence="4">
    <location>
        <position position="56"/>
    </location>
</feature>
<proteinExistence type="predicted"/>
<dbReference type="Pfam" id="PF01734">
    <property type="entry name" value="Patatin"/>
    <property type="match status" value="1"/>
</dbReference>
<dbReference type="AlphaFoldDB" id="A0A4V6PLZ0"/>
<reference evidence="6 7" key="1">
    <citation type="submission" date="2019-03" db="EMBL/GenBank/DDBJ databases">
        <title>Rhizobium sp. nov., an bacterium isolated from biocrust in Mu Us Desert.</title>
        <authorList>
            <person name="Lixiong L."/>
        </authorList>
    </citation>
    <scope>NUCLEOTIDE SEQUENCE [LARGE SCALE GENOMIC DNA]</scope>
    <source>
        <strain evidence="6 7">SPY-1</strain>
    </source>
</reference>
<dbReference type="Gene3D" id="3.40.1090.10">
    <property type="entry name" value="Cytosolic phospholipase A2 catalytic domain"/>
    <property type="match status" value="2"/>
</dbReference>
<dbReference type="Proteomes" id="UP000295238">
    <property type="component" value="Unassembled WGS sequence"/>
</dbReference>
<protein>
    <submittedName>
        <fullName evidence="6">Patatin-like phospholipase family protein</fullName>
    </submittedName>
</protein>
<name>A0A4V6PLZ0_9HYPH</name>
<dbReference type="OrthoDB" id="5290098at2"/>
<dbReference type="PANTHER" id="PTHR14226">
    <property type="entry name" value="NEUROPATHY TARGET ESTERASE/SWISS CHEESE D.MELANOGASTER"/>
    <property type="match status" value="1"/>
</dbReference>
<dbReference type="GO" id="GO:0016787">
    <property type="term" value="F:hydrolase activity"/>
    <property type="evidence" value="ECO:0007669"/>
    <property type="project" value="UniProtKB-UniRule"/>
</dbReference>
<dbReference type="PROSITE" id="PS51635">
    <property type="entry name" value="PNPLA"/>
    <property type="match status" value="1"/>
</dbReference>
<comment type="caution">
    <text evidence="6">The sequence shown here is derived from an EMBL/GenBank/DDBJ whole genome shotgun (WGS) entry which is preliminary data.</text>
</comment>
<dbReference type="InterPro" id="IPR002641">
    <property type="entry name" value="PNPLA_dom"/>
</dbReference>
<dbReference type="PANTHER" id="PTHR14226:SF29">
    <property type="entry name" value="NEUROPATHY TARGET ESTERASE SWS"/>
    <property type="match status" value="1"/>
</dbReference>
<evidence type="ECO:0000256" key="2">
    <source>
        <dbReference type="ARBA" id="ARBA00022963"/>
    </source>
</evidence>
<evidence type="ECO:0000313" key="7">
    <source>
        <dbReference type="Proteomes" id="UP000295238"/>
    </source>
</evidence>
<dbReference type="SUPFAM" id="SSF52151">
    <property type="entry name" value="FabD/lysophospholipase-like"/>
    <property type="match status" value="1"/>
</dbReference>
<dbReference type="InterPro" id="IPR050301">
    <property type="entry name" value="NTE"/>
</dbReference>
<accession>A0A4V6PLZ0</accession>
<feature type="short sequence motif" description="GXGXXG" evidence="4">
    <location>
        <begin position="27"/>
        <end position="32"/>
    </location>
</feature>
<dbReference type="EMBL" id="SMTL01000002">
    <property type="protein sequence ID" value="TDK37515.1"/>
    <property type="molecule type" value="Genomic_DNA"/>
</dbReference>
<dbReference type="InterPro" id="IPR016035">
    <property type="entry name" value="Acyl_Trfase/lysoPLipase"/>
</dbReference>
<feature type="domain" description="PNPLA" evidence="5">
    <location>
        <begin position="23"/>
        <end position="196"/>
    </location>
</feature>
<evidence type="ECO:0000256" key="3">
    <source>
        <dbReference type="ARBA" id="ARBA00023098"/>
    </source>
</evidence>
<evidence type="ECO:0000313" key="6">
    <source>
        <dbReference type="EMBL" id="TDK37515.1"/>
    </source>
</evidence>
<keyword evidence="3 4" id="KW-0443">Lipid metabolism</keyword>
<keyword evidence="7" id="KW-1185">Reference proteome</keyword>
<evidence type="ECO:0000256" key="1">
    <source>
        <dbReference type="ARBA" id="ARBA00022801"/>
    </source>
</evidence>
<gene>
    <name evidence="6" type="ORF">E2F50_11735</name>
</gene>
<evidence type="ECO:0000259" key="5">
    <source>
        <dbReference type="PROSITE" id="PS51635"/>
    </source>
</evidence>
<feature type="short sequence motif" description="DGA/G" evidence="4">
    <location>
        <begin position="183"/>
        <end position="185"/>
    </location>
</feature>
<keyword evidence="2 4" id="KW-0442">Lipid degradation</keyword>
<feature type="active site" description="Proton acceptor" evidence="4">
    <location>
        <position position="183"/>
    </location>
</feature>
<sequence>MSTRLALSDLEIPKRSGGPTFAIAFGGGGARGISHIHAIEALDELGIRPVAISGSSIGAIMGAGMASGMSGKEIAEYTVETVGSRGKLFNRLLSLGSATMRDKLGGFRFGHFNLELIIDAFLPPQVPREFEDLVVPLKISATDYYGQAEVVLESGELRTAIAASAAIPGLFMPVWVNGRIMIDGGVFNPVPYEHLMDLADIVIGIDVVGAPEGDGTHPPNRIDSVFGASQLTMQASIALKLKLHPPHIFLRPSVNRFGVLDFLKAREILQESETVKDELKRAIEALHTAVDA</sequence>
<dbReference type="RefSeq" id="WP_133316284.1">
    <property type="nucleotide sequence ID" value="NZ_SMTL01000002.1"/>
</dbReference>
<organism evidence="6 7">
    <name type="scientific">Rhizobium deserti</name>
    <dbReference type="NCBI Taxonomy" id="2547961"/>
    <lineage>
        <taxon>Bacteria</taxon>
        <taxon>Pseudomonadati</taxon>
        <taxon>Pseudomonadota</taxon>
        <taxon>Alphaproteobacteria</taxon>
        <taxon>Hyphomicrobiales</taxon>
        <taxon>Rhizobiaceae</taxon>
        <taxon>Rhizobium/Agrobacterium group</taxon>
        <taxon>Rhizobium</taxon>
    </lineage>
</organism>